<evidence type="ECO:0000313" key="9">
    <source>
        <dbReference type="Proteomes" id="UP001442468"/>
    </source>
</evidence>
<organism evidence="8 9">
    <name type="scientific">Halomonas aquatica</name>
    <dbReference type="NCBI Taxonomy" id="3151123"/>
    <lineage>
        <taxon>Bacteria</taxon>
        <taxon>Pseudomonadati</taxon>
        <taxon>Pseudomonadota</taxon>
        <taxon>Gammaproteobacteria</taxon>
        <taxon>Oceanospirillales</taxon>
        <taxon>Halomonadaceae</taxon>
        <taxon>Halomonas</taxon>
    </lineage>
</organism>
<dbReference type="InterPro" id="IPR036259">
    <property type="entry name" value="MFS_trans_sf"/>
</dbReference>
<dbReference type="InterPro" id="IPR011701">
    <property type="entry name" value="MFS"/>
</dbReference>
<comment type="subcellular location">
    <subcellularLocation>
        <location evidence="1">Cell membrane</location>
        <topology evidence="1">Multi-pass membrane protein</topology>
    </subcellularLocation>
</comment>
<dbReference type="Pfam" id="PF07690">
    <property type="entry name" value="MFS_1"/>
    <property type="match status" value="1"/>
</dbReference>
<evidence type="ECO:0000256" key="2">
    <source>
        <dbReference type="ARBA" id="ARBA00022475"/>
    </source>
</evidence>
<dbReference type="SUPFAM" id="SSF103473">
    <property type="entry name" value="MFS general substrate transporter"/>
    <property type="match status" value="1"/>
</dbReference>
<dbReference type="Gene3D" id="1.20.1250.20">
    <property type="entry name" value="MFS general substrate transporter like domains"/>
    <property type="match status" value="1"/>
</dbReference>
<sequence length="410" mass="43730">MYDNPEVIMGYRTLLRDHRGLLGIAFLAMFTSSLGQSFFIGLFQAPISARLGLTAGQFGTAYALVTLVAGFAMLRFGPVIDWLAPRRFALAVLVTLLTGVALLTLSPWWITGLLGLGLVRLCGQGMMTHLGNTLAGREFVSLRGRALGLVGMGTMLGETLLPPLMAALLVWLGWRQLWWLFVLALAVFWVPLLLRGSWPKAPGERPSKGQHRDGPRPFREARFWQLLPLLMILPVTMTGIFIYQARMTEDLGSALGVYALALTGMGLAKLPGALLGGRWVDRLGPVRLARLYLLPFALALVMAITVGGHAGVWALMVGGGLAMGAQESIATSLLVRLWGAEHLGTVRATLSAAMVFSTGIAPAVLGMALDLGASFSMVLVGMLAFLAVGWALAQGVLASPEAQGQGPDES</sequence>
<evidence type="ECO:0000259" key="7">
    <source>
        <dbReference type="PROSITE" id="PS50850"/>
    </source>
</evidence>
<keyword evidence="2" id="KW-1003">Cell membrane</keyword>
<feature type="transmembrane region" description="Helical" evidence="6">
    <location>
        <begin position="177"/>
        <end position="198"/>
    </location>
</feature>
<feature type="transmembrane region" description="Helical" evidence="6">
    <location>
        <begin position="88"/>
        <end position="110"/>
    </location>
</feature>
<dbReference type="Proteomes" id="UP001442468">
    <property type="component" value="Unassembled WGS sequence"/>
</dbReference>
<dbReference type="PANTHER" id="PTHR43124">
    <property type="entry name" value="PURINE EFFLUX PUMP PBUE"/>
    <property type="match status" value="1"/>
</dbReference>
<feature type="domain" description="Major facilitator superfamily (MFS) profile" evidence="7">
    <location>
        <begin position="21"/>
        <end position="401"/>
    </location>
</feature>
<feature type="transmembrane region" description="Helical" evidence="6">
    <location>
        <begin position="375"/>
        <end position="393"/>
    </location>
</feature>
<protein>
    <submittedName>
        <fullName evidence="8">MFS transporter</fullName>
    </submittedName>
</protein>
<dbReference type="PROSITE" id="PS50850">
    <property type="entry name" value="MFS"/>
    <property type="match status" value="1"/>
</dbReference>
<feature type="transmembrane region" description="Helical" evidence="6">
    <location>
        <begin position="288"/>
        <end position="306"/>
    </location>
</feature>
<evidence type="ECO:0000256" key="5">
    <source>
        <dbReference type="ARBA" id="ARBA00023136"/>
    </source>
</evidence>
<evidence type="ECO:0000256" key="6">
    <source>
        <dbReference type="SAM" id="Phobius"/>
    </source>
</evidence>
<feature type="transmembrane region" description="Helical" evidence="6">
    <location>
        <begin position="350"/>
        <end position="369"/>
    </location>
</feature>
<dbReference type="PANTHER" id="PTHR43124:SF3">
    <property type="entry name" value="CHLORAMPHENICOL EFFLUX PUMP RV0191"/>
    <property type="match status" value="1"/>
</dbReference>
<accession>A0ABV1NAT0</accession>
<feature type="transmembrane region" description="Helical" evidence="6">
    <location>
        <begin position="255"/>
        <end position="276"/>
    </location>
</feature>
<name>A0ABV1NAT0_9GAMM</name>
<dbReference type="EMBL" id="JBEGCJ010000001">
    <property type="protein sequence ID" value="MEQ6916158.1"/>
    <property type="molecule type" value="Genomic_DNA"/>
</dbReference>
<keyword evidence="5 6" id="KW-0472">Membrane</keyword>
<dbReference type="InterPro" id="IPR020846">
    <property type="entry name" value="MFS_dom"/>
</dbReference>
<keyword evidence="9" id="KW-1185">Reference proteome</keyword>
<comment type="caution">
    <text evidence="8">The sequence shown here is derived from an EMBL/GenBank/DDBJ whole genome shotgun (WGS) entry which is preliminary data.</text>
</comment>
<evidence type="ECO:0000256" key="1">
    <source>
        <dbReference type="ARBA" id="ARBA00004651"/>
    </source>
</evidence>
<keyword evidence="3 6" id="KW-0812">Transmembrane</keyword>
<feature type="transmembrane region" description="Helical" evidence="6">
    <location>
        <begin position="223"/>
        <end position="243"/>
    </location>
</feature>
<reference evidence="8 9" key="1">
    <citation type="submission" date="2024-05" db="EMBL/GenBank/DDBJ databases">
        <title>Halomonas sp. SSM6 16S ribosomal RNA gene Genome sequencing and assembly.</title>
        <authorList>
            <person name="Yook S."/>
        </authorList>
    </citation>
    <scope>NUCLEOTIDE SEQUENCE [LARGE SCALE GENOMIC DNA]</scope>
    <source>
        <strain evidence="8 9">SSM6</strain>
    </source>
</reference>
<gene>
    <name evidence="8" type="ORF">ABE960_01265</name>
</gene>
<dbReference type="InterPro" id="IPR050189">
    <property type="entry name" value="MFS_Efflux_Transporters"/>
</dbReference>
<evidence type="ECO:0000256" key="4">
    <source>
        <dbReference type="ARBA" id="ARBA00022989"/>
    </source>
</evidence>
<keyword evidence="4 6" id="KW-1133">Transmembrane helix</keyword>
<evidence type="ECO:0000313" key="8">
    <source>
        <dbReference type="EMBL" id="MEQ6916158.1"/>
    </source>
</evidence>
<feature type="transmembrane region" description="Helical" evidence="6">
    <location>
        <begin position="21"/>
        <end position="43"/>
    </location>
</feature>
<feature type="transmembrane region" description="Helical" evidence="6">
    <location>
        <begin position="55"/>
        <end position="76"/>
    </location>
</feature>
<feature type="transmembrane region" description="Helical" evidence="6">
    <location>
        <begin position="147"/>
        <end position="171"/>
    </location>
</feature>
<evidence type="ECO:0000256" key="3">
    <source>
        <dbReference type="ARBA" id="ARBA00022692"/>
    </source>
</evidence>
<proteinExistence type="predicted"/>
<dbReference type="RefSeq" id="WP_349760404.1">
    <property type="nucleotide sequence ID" value="NZ_JBEGCJ010000001.1"/>
</dbReference>